<proteinExistence type="predicted"/>
<keyword evidence="2" id="KW-1185">Reference proteome</keyword>
<reference evidence="2" key="1">
    <citation type="submission" date="2016-10" db="EMBL/GenBank/DDBJ databases">
        <authorList>
            <person name="Varghese N."/>
            <person name="Submissions S."/>
        </authorList>
    </citation>
    <scope>NUCLEOTIDE SEQUENCE [LARGE SCALE GENOMIC DNA]</scope>
    <source>
        <strain evidence="2">NLAE-zl-G277</strain>
    </source>
</reference>
<gene>
    <name evidence="1" type="ORF">SAMN05216313_13842</name>
</gene>
<dbReference type="Proteomes" id="UP000198508">
    <property type="component" value="Unassembled WGS sequence"/>
</dbReference>
<organism evidence="1 2">
    <name type="scientific">Enterocloster lavalensis</name>
    <dbReference type="NCBI Taxonomy" id="460384"/>
    <lineage>
        <taxon>Bacteria</taxon>
        <taxon>Bacillati</taxon>
        <taxon>Bacillota</taxon>
        <taxon>Clostridia</taxon>
        <taxon>Lachnospirales</taxon>
        <taxon>Lachnospiraceae</taxon>
        <taxon>Enterocloster</taxon>
    </lineage>
</organism>
<accession>A0A1I0JZP7</accession>
<dbReference type="EMBL" id="FOIM01000038">
    <property type="protein sequence ID" value="SEU15779.1"/>
    <property type="molecule type" value="Genomic_DNA"/>
</dbReference>
<sequence>MKDRREVPKTKEQQRMDQLRYIAEHWDELPKSLQCRFDGQVQTVQDFLKMDQA</sequence>
<evidence type="ECO:0000313" key="1">
    <source>
        <dbReference type="EMBL" id="SEU15779.1"/>
    </source>
</evidence>
<dbReference type="STRING" id="460384.SAMN05216313_13842"/>
<name>A0A1I0JZP7_9FIRM</name>
<dbReference type="AlphaFoldDB" id="A0A1I0JZP7"/>
<protein>
    <submittedName>
        <fullName evidence="1">Uncharacterized protein</fullName>
    </submittedName>
</protein>
<dbReference type="RefSeq" id="WP_166435095.1">
    <property type="nucleotide sequence ID" value="NZ_FOIM01000038.1"/>
</dbReference>
<evidence type="ECO:0000313" key="2">
    <source>
        <dbReference type="Proteomes" id="UP000198508"/>
    </source>
</evidence>